<name>A0ABD3GYK6_9MARC</name>
<protein>
    <submittedName>
        <fullName evidence="2">Uncharacterized protein</fullName>
    </submittedName>
</protein>
<reference evidence="2 3" key="1">
    <citation type="submission" date="2024-09" db="EMBL/GenBank/DDBJ databases">
        <title>Chromosome-scale assembly of Riccia sorocarpa.</title>
        <authorList>
            <person name="Paukszto L."/>
        </authorList>
    </citation>
    <scope>NUCLEOTIDE SEQUENCE [LARGE SCALE GENOMIC DNA]</scope>
    <source>
        <strain evidence="2">LP-2024</strain>
        <tissue evidence="2">Aerial parts of the thallus</tissue>
    </source>
</reference>
<gene>
    <name evidence="2" type="ORF">R1sor_001207</name>
</gene>
<evidence type="ECO:0000313" key="2">
    <source>
        <dbReference type="EMBL" id="KAL3683185.1"/>
    </source>
</evidence>
<evidence type="ECO:0000313" key="3">
    <source>
        <dbReference type="Proteomes" id="UP001633002"/>
    </source>
</evidence>
<keyword evidence="1" id="KW-0812">Transmembrane</keyword>
<keyword evidence="1" id="KW-0472">Membrane</keyword>
<keyword evidence="1" id="KW-1133">Transmembrane helix</keyword>
<organism evidence="2 3">
    <name type="scientific">Riccia sorocarpa</name>
    <dbReference type="NCBI Taxonomy" id="122646"/>
    <lineage>
        <taxon>Eukaryota</taxon>
        <taxon>Viridiplantae</taxon>
        <taxon>Streptophyta</taxon>
        <taxon>Embryophyta</taxon>
        <taxon>Marchantiophyta</taxon>
        <taxon>Marchantiopsida</taxon>
        <taxon>Marchantiidae</taxon>
        <taxon>Marchantiales</taxon>
        <taxon>Ricciaceae</taxon>
        <taxon>Riccia</taxon>
    </lineage>
</organism>
<proteinExistence type="predicted"/>
<comment type="caution">
    <text evidence="2">The sequence shown here is derived from an EMBL/GenBank/DDBJ whole genome shotgun (WGS) entry which is preliminary data.</text>
</comment>
<dbReference type="AlphaFoldDB" id="A0ABD3GYK6"/>
<dbReference type="EMBL" id="JBJQOH010000006">
    <property type="protein sequence ID" value="KAL3683185.1"/>
    <property type="molecule type" value="Genomic_DNA"/>
</dbReference>
<dbReference type="Proteomes" id="UP001633002">
    <property type="component" value="Unassembled WGS sequence"/>
</dbReference>
<evidence type="ECO:0000256" key="1">
    <source>
        <dbReference type="SAM" id="Phobius"/>
    </source>
</evidence>
<sequence>MEKWRPNFEEEDGGLFGLSEGPIRIAVSLVFEYMFGRGLFGRSQRLIDDGTMIARDMTWMAFKTVMKEGNLVAFLVVIACLFTYGT</sequence>
<keyword evidence="3" id="KW-1185">Reference proteome</keyword>
<accession>A0ABD3GYK6</accession>
<feature type="transmembrane region" description="Helical" evidence="1">
    <location>
        <begin position="69"/>
        <end position="85"/>
    </location>
</feature>